<dbReference type="SUPFAM" id="SSF54060">
    <property type="entry name" value="His-Me finger endonucleases"/>
    <property type="match status" value="1"/>
</dbReference>
<feature type="domain" description="HNH nuclease" evidence="2">
    <location>
        <begin position="69"/>
        <end position="110"/>
    </location>
</feature>
<reference evidence="3 4" key="1">
    <citation type="submission" date="2016-06" db="EMBL/GenBank/DDBJ databases">
        <title>Genome sequence of Clostridium acetireducens DSM 10703.</title>
        <authorList>
            <person name="Poehlein A."/>
            <person name="Fluechter S."/>
            <person name="Duerre P."/>
            <person name="Daniel R."/>
        </authorList>
    </citation>
    <scope>NUCLEOTIDE SEQUENCE [LARGE SCALE GENOMIC DNA]</scope>
    <source>
        <strain evidence="3 4">DSM 10703</strain>
    </source>
</reference>
<proteinExistence type="predicted"/>
<evidence type="ECO:0000313" key="3">
    <source>
        <dbReference type="EMBL" id="OFI06312.1"/>
    </source>
</evidence>
<keyword evidence="4" id="KW-1185">Reference proteome</keyword>
<comment type="caution">
    <text evidence="3">The sequence shown here is derived from an EMBL/GenBank/DDBJ whole genome shotgun (WGS) entry which is preliminary data.</text>
</comment>
<dbReference type="Gene3D" id="3.90.75.20">
    <property type="match status" value="1"/>
</dbReference>
<gene>
    <name evidence="3" type="ORF">CLOACE_10850</name>
</gene>
<dbReference type="GO" id="GO:0016788">
    <property type="term" value="F:hydrolase activity, acting on ester bonds"/>
    <property type="evidence" value="ECO:0007669"/>
    <property type="project" value="InterPro"/>
</dbReference>
<feature type="domain" description="NUMOD4" evidence="1">
    <location>
        <begin position="3"/>
        <end position="58"/>
    </location>
</feature>
<sequence>MKEIWKDIPGYEGKYQASSEGRIKSLERVIHSSNQNGEFDYLSRERILRPGVRGNYLMVILNDPRHTFAVHHLIMAAFVGERDGMYVLHANGNPKDNRLENLRYDSQTENIYDVYRQGKAWKKLTTEDVEGIRFGIFCGFTCTRLGELYGVGHQAISKIKNGDRYAWLE</sequence>
<dbReference type="EMBL" id="LZFO01000012">
    <property type="protein sequence ID" value="OFI06312.1"/>
    <property type="molecule type" value="Genomic_DNA"/>
</dbReference>
<dbReference type="Proteomes" id="UP000175744">
    <property type="component" value="Unassembled WGS sequence"/>
</dbReference>
<evidence type="ECO:0000259" key="1">
    <source>
        <dbReference type="Pfam" id="PF07463"/>
    </source>
</evidence>
<name>A0A1E8F005_9CLOT</name>
<dbReference type="AlphaFoldDB" id="A0A1E8F005"/>
<protein>
    <submittedName>
        <fullName evidence="3">NUMOD4 motif protein</fullName>
    </submittedName>
</protein>
<dbReference type="RefSeq" id="WP_070110013.1">
    <property type="nucleotide sequence ID" value="NZ_LZFO01000012.1"/>
</dbReference>
<dbReference type="InterPro" id="IPR003615">
    <property type="entry name" value="HNH_nuc"/>
</dbReference>
<dbReference type="Pfam" id="PF13392">
    <property type="entry name" value="HNH_3"/>
    <property type="match status" value="1"/>
</dbReference>
<dbReference type="InterPro" id="IPR044925">
    <property type="entry name" value="His-Me_finger_sf"/>
</dbReference>
<organism evidence="3 4">
    <name type="scientific">Clostridium acetireducens DSM 10703</name>
    <dbReference type="NCBI Taxonomy" id="1121290"/>
    <lineage>
        <taxon>Bacteria</taxon>
        <taxon>Bacillati</taxon>
        <taxon>Bacillota</taxon>
        <taxon>Clostridia</taxon>
        <taxon>Eubacteriales</taxon>
        <taxon>Clostridiaceae</taxon>
        <taxon>Clostridium</taxon>
    </lineage>
</organism>
<dbReference type="OrthoDB" id="6631788at2"/>
<evidence type="ECO:0000259" key="2">
    <source>
        <dbReference type="Pfam" id="PF13392"/>
    </source>
</evidence>
<dbReference type="Pfam" id="PF07463">
    <property type="entry name" value="NUMOD4"/>
    <property type="match status" value="1"/>
</dbReference>
<evidence type="ECO:0000313" key="4">
    <source>
        <dbReference type="Proteomes" id="UP000175744"/>
    </source>
</evidence>
<dbReference type="PATRIC" id="fig|1121290.3.peg.1092"/>
<accession>A0A1E8F005</accession>
<dbReference type="InterPro" id="IPR010902">
    <property type="entry name" value="NUMOD4"/>
</dbReference>
<dbReference type="STRING" id="1121290.CLAOCE_10850"/>